<dbReference type="STRING" id="3983.A0A2C9TZP9"/>
<dbReference type="Gene3D" id="2.60.40.420">
    <property type="entry name" value="Cupredoxins - blue copper proteins"/>
    <property type="match status" value="3"/>
</dbReference>
<comment type="similarity">
    <text evidence="1">Belongs to the multicopper oxidase family.</text>
</comment>
<feature type="domain" description="Plastocyanin-like" evidence="6">
    <location>
        <begin position="41"/>
        <end position="148"/>
    </location>
</feature>
<dbReference type="Pfam" id="PF07732">
    <property type="entry name" value="Cu-oxidase_3"/>
    <property type="match status" value="1"/>
</dbReference>
<keyword evidence="2" id="KW-0325">Glycoprotein</keyword>
<dbReference type="Pfam" id="PF00394">
    <property type="entry name" value="Cu-oxidase"/>
    <property type="match status" value="1"/>
</dbReference>
<feature type="domain" description="Plastocyanin-like" evidence="5">
    <location>
        <begin position="380"/>
        <end position="500"/>
    </location>
</feature>
<dbReference type="PANTHER" id="PTHR11709:SF296">
    <property type="entry name" value="MULTI-COPPER OXIDASE TYPE I FAMILY PROTEIN"/>
    <property type="match status" value="1"/>
</dbReference>
<reference evidence="7" key="1">
    <citation type="submission" date="2016-02" db="EMBL/GenBank/DDBJ databases">
        <title>WGS assembly of Manihot esculenta.</title>
        <authorList>
            <person name="Bredeson J.V."/>
            <person name="Prochnik S.E."/>
            <person name="Lyons J.B."/>
            <person name="Schmutz J."/>
            <person name="Grimwood J."/>
            <person name="Vrebalov J."/>
            <person name="Bart R.S."/>
            <person name="Amuge T."/>
            <person name="Ferguson M.E."/>
            <person name="Green R."/>
            <person name="Putnam N."/>
            <person name="Stites J."/>
            <person name="Rounsley S."/>
            <person name="Rokhsar D.S."/>
        </authorList>
    </citation>
    <scope>NUCLEOTIDE SEQUENCE [LARGE SCALE GENOMIC DNA]</scope>
    <source>
        <tissue evidence="7">Leaf</tissue>
    </source>
</reference>
<feature type="signal peptide" evidence="3">
    <location>
        <begin position="1"/>
        <end position="24"/>
    </location>
</feature>
<dbReference type="InterPro" id="IPR045087">
    <property type="entry name" value="Cu-oxidase_fam"/>
</dbReference>
<dbReference type="Pfam" id="PF07731">
    <property type="entry name" value="Cu-oxidase_2"/>
    <property type="match status" value="1"/>
</dbReference>
<evidence type="ECO:0000256" key="3">
    <source>
        <dbReference type="SAM" id="SignalP"/>
    </source>
</evidence>
<dbReference type="InterPro" id="IPR011706">
    <property type="entry name" value="Cu-oxidase_C"/>
</dbReference>
<accession>A0A2C9TZP9</accession>
<feature type="chain" id="PRO_5012858510" evidence="3">
    <location>
        <begin position="25"/>
        <end position="506"/>
    </location>
</feature>
<proteinExistence type="inferred from homology"/>
<keyword evidence="3" id="KW-0732">Signal</keyword>
<sequence length="506" mass="57091">MKSFKCIAGFLFLSIFTSLFNANAESPHFYYEWIVSLSYRAPLGVNKQVIVINDQFPGPLLNTTTNDVVDINIYNNLTVPFLMTWNGVQLRRTSWQDGVEGTNCPIPPGKNWTYSFQVKDQIGSFFYYPSLLLQKSAGGYGAIRINNPFDVPIPFPQPFEDFDLLIGDWYNADYQDLRTSLDNGEILPSPDGILINGLPPYQAVLDFEPGVTYRLRISNVGLRTSLNFRIYDHMLLLVETEGSYTVKQYLDSLDIHVGQSYSVLVTAKNVSGESYYMVASSRFTDFELFGIGIIRYPDSAGVPDGPLPVGPFFRDYQFSVDQARSIRWDLSVGAARPNPQGSYHYGSINVTRTLVLENGVMFNGNKKAFTINGVSFLQPDTPLKLADYFQISDVFSPGVIPDIPNSNYPPVFATSVIYANQRDFYHIVFQNPAEFLQSWHLDGYNFFVVGMDAGMWDESKIATYNMIDAVSRSTVQVYPFSWTSILVMLDNRGMWNLRSQDAGVEV</sequence>
<gene>
    <name evidence="7" type="ORF">MANES_18G013000</name>
</gene>
<organism evidence="7">
    <name type="scientific">Manihot esculenta</name>
    <name type="common">Cassava</name>
    <name type="synonym">Jatropha manihot</name>
    <dbReference type="NCBI Taxonomy" id="3983"/>
    <lineage>
        <taxon>Eukaryota</taxon>
        <taxon>Viridiplantae</taxon>
        <taxon>Streptophyta</taxon>
        <taxon>Embryophyta</taxon>
        <taxon>Tracheophyta</taxon>
        <taxon>Spermatophyta</taxon>
        <taxon>Magnoliopsida</taxon>
        <taxon>eudicotyledons</taxon>
        <taxon>Gunneridae</taxon>
        <taxon>Pentapetalae</taxon>
        <taxon>rosids</taxon>
        <taxon>fabids</taxon>
        <taxon>Malpighiales</taxon>
        <taxon>Euphorbiaceae</taxon>
        <taxon>Crotonoideae</taxon>
        <taxon>Manihoteae</taxon>
        <taxon>Manihot</taxon>
    </lineage>
</organism>
<name>A0A2C9TZP9_MANES</name>
<evidence type="ECO:0000259" key="4">
    <source>
        <dbReference type="Pfam" id="PF00394"/>
    </source>
</evidence>
<evidence type="ECO:0000256" key="1">
    <source>
        <dbReference type="ARBA" id="ARBA00010609"/>
    </source>
</evidence>
<dbReference type="PANTHER" id="PTHR11709">
    <property type="entry name" value="MULTI-COPPER OXIDASE"/>
    <property type="match status" value="1"/>
</dbReference>
<evidence type="ECO:0000259" key="6">
    <source>
        <dbReference type="Pfam" id="PF07732"/>
    </source>
</evidence>
<evidence type="ECO:0000313" key="7">
    <source>
        <dbReference type="EMBL" id="OAY22629.1"/>
    </source>
</evidence>
<dbReference type="SUPFAM" id="SSF49503">
    <property type="entry name" value="Cupredoxins"/>
    <property type="match status" value="3"/>
</dbReference>
<evidence type="ECO:0000259" key="5">
    <source>
        <dbReference type="Pfam" id="PF07731"/>
    </source>
</evidence>
<protein>
    <submittedName>
        <fullName evidence="7">Uncharacterized protein</fullName>
    </submittedName>
</protein>
<dbReference type="AlphaFoldDB" id="A0A2C9TZP9"/>
<dbReference type="InterPro" id="IPR008972">
    <property type="entry name" value="Cupredoxin"/>
</dbReference>
<feature type="domain" description="Plastocyanin-like" evidence="4">
    <location>
        <begin position="164"/>
        <end position="287"/>
    </location>
</feature>
<dbReference type="GO" id="GO:0016491">
    <property type="term" value="F:oxidoreductase activity"/>
    <property type="evidence" value="ECO:0000318"/>
    <property type="project" value="GO_Central"/>
</dbReference>
<dbReference type="EMBL" id="CM004404">
    <property type="protein sequence ID" value="OAY22629.1"/>
    <property type="molecule type" value="Genomic_DNA"/>
</dbReference>
<evidence type="ECO:0000256" key="2">
    <source>
        <dbReference type="ARBA" id="ARBA00023180"/>
    </source>
</evidence>
<dbReference type="GO" id="GO:0005507">
    <property type="term" value="F:copper ion binding"/>
    <property type="evidence" value="ECO:0007669"/>
    <property type="project" value="InterPro"/>
</dbReference>
<dbReference type="InterPro" id="IPR011707">
    <property type="entry name" value="Cu-oxidase-like_N"/>
</dbReference>
<dbReference type="InterPro" id="IPR001117">
    <property type="entry name" value="Cu-oxidase_2nd"/>
</dbReference>